<dbReference type="Pfam" id="PF14223">
    <property type="entry name" value="Retrotran_gag_2"/>
    <property type="match status" value="1"/>
</dbReference>
<dbReference type="PANTHER" id="PTHR11439">
    <property type="entry name" value="GAG-POL-RELATED RETROTRANSPOSON"/>
    <property type="match status" value="1"/>
</dbReference>
<keyword evidence="3" id="KW-1185">Reference proteome</keyword>
<reference evidence="2" key="1">
    <citation type="journal article" date="2022" name="Int. J. Mol. Sci.">
        <title>Draft Genome of Tanacetum Coccineum: Genomic Comparison of Closely Related Tanacetum-Family Plants.</title>
        <authorList>
            <person name="Yamashiro T."/>
            <person name="Shiraishi A."/>
            <person name="Nakayama K."/>
            <person name="Satake H."/>
        </authorList>
    </citation>
    <scope>NUCLEOTIDE SEQUENCE</scope>
</reference>
<feature type="compositionally biased region" description="Basic and acidic residues" evidence="1">
    <location>
        <begin position="1118"/>
        <end position="1129"/>
    </location>
</feature>
<dbReference type="CDD" id="cd09272">
    <property type="entry name" value="RNase_HI_RT_Ty1"/>
    <property type="match status" value="1"/>
</dbReference>
<feature type="compositionally biased region" description="Basic and acidic residues" evidence="1">
    <location>
        <begin position="1100"/>
        <end position="1112"/>
    </location>
</feature>
<name>A0ABQ4X978_9ASTR</name>
<protein>
    <recommendedName>
        <fullName evidence="4">Reverse transcriptase Ty1/copia-type domain-containing protein</fullName>
    </recommendedName>
</protein>
<sequence length="1449" mass="166060">MEHGPEKMKYPKKSLEKMKSAEKIEEEDVVTQREIKEVVKEPGAKRKKSIPRKSTRKRQKMEEDAEKEELKGFLDIIPREEVPIEVESLSTKFPIVDWKTCVLTENFMYYQIFRGDGSSKNYKVLSEMLEDFDRQDVEELYRLVKERYSTSRPEGYDLMLWGDLHTLFEPDEEDEIWKSQHEYNNGIAIHMLTEKKYPLSQEMISKMLKKKLEVDHESSQAFELLRIDQGVGSTSGIRACALRNFDLGKMELENSQNNALAKLPMLKLGEIYGNSWVPIPVTTPESGPSTALKMTVPSTTEEKICKKNDVKARSLLLMALPNEHQLTFNQYVDAQSMFAAIKARFGGNEATKRTQKALLKQQYENFNASSSESLDSIFNRLQKLVSRLAILGVVTPPEDLNVKFLRSLPSEWDTHVVVWMNKPDFDTMGLDDFTNTINTVNTGVSTGTTKVNTASTETSTASFSDATVYAFLSTQPQGSQLVHEDLEQLHDDDLKEMDLKWNMTLLSMRQEILSGENMEGRSFFDGKQYCCSSKAVRIEDASEKAMCAIDGCGFELEWNMAESVGHKEYLMGLLKTELEKVKEEKEGFEFKIAKFEKSSKDLDQLLASQITDKSKKGFGYNVVPSPHPLILNRPTPLDLSYSGLEEFKQPEVNEYGSRDSSLKPTTVCDRESDNSKENTDDSLKQQHKTVTETSSVKSPLKVDKDWKEKFFYPANHVREEEPKKLERIMMLQLLKIGCQMMRKKLSLSLRQNVNTARARGFNAVKPLACWVLRPIKPNGASLVFNKYNYIDARGKSKGGARHMSGNISPSLDFKDFVGYVNFCGSEQMEEELLAKVQQRKKGIFISQDKYVHEILRKFNYSDVKSASTPTNLEKPLVKDGDADDVDEHLYRSMIGSLMYLTSQTRYHVCTTLDRKSTTGGCQFLGNRLISWQCKKQTVVSTSTTEAEYVAAASCCGQVLWIQNQLLDYGSAEASIDDNGEVKINATIDGHSLSITEGSLRRHLKLADQDGITSIPNSEIFEQLALMGYHTDSDKVKKLEARVKIGKAKRQARVVFSDDEVFEDDFSKNRGGSTASEEVPIVSTAEVNLSTAGGTVTYSRRSAEKRSRQDKGKAIMIEEEPKKKSKKELEQERLSYAEAIRLEEQMNEEQRAQIARDEEIARQWDEEERQRAMDEAKSAKKIDWNDPSVIRYHTQKLKPKTVAQARRNMIKYLKNQGNYKISDFKGIPVEGEEVDTQEELKEVVKEPGAKRKKSIPRKSTRKRQKLEEDAEKEELKGFLDIIPREEVPIEVESISTKFPIVDWKTYVLTETFMYYQVFRGDGSSKNYKILSEMLEDFDRQDVEELYRLVKERYSTSRPEGFDLMLWGDLHTLFEPDEDDEIWKDQHEYNLLSWRLCDFCGIHILLMENGLAIHMLTEKKYPLSQEMLTKMLSRKLEVDHRSSRHLKIKGL</sequence>
<feature type="compositionally biased region" description="Basic and acidic residues" evidence="1">
    <location>
        <begin position="650"/>
        <end position="661"/>
    </location>
</feature>
<feature type="compositionally biased region" description="Basic and acidic residues" evidence="1">
    <location>
        <begin position="1239"/>
        <end position="1248"/>
    </location>
</feature>
<comment type="caution">
    <text evidence="2">The sequence shown here is derived from an EMBL/GenBank/DDBJ whole genome shotgun (WGS) entry which is preliminary data.</text>
</comment>
<evidence type="ECO:0000313" key="3">
    <source>
        <dbReference type="Proteomes" id="UP001151760"/>
    </source>
</evidence>
<feature type="compositionally biased region" description="Basic residues" evidence="1">
    <location>
        <begin position="1249"/>
        <end position="1263"/>
    </location>
</feature>
<feature type="region of interest" description="Disordered" evidence="1">
    <location>
        <begin position="1"/>
        <end position="26"/>
    </location>
</feature>
<proteinExistence type="predicted"/>
<feature type="region of interest" description="Disordered" evidence="1">
    <location>
        <begin position="1098"/>
        <end position="1129"/>
    </location>
</feature>
<feature type="compositionally biased region" description="Basic and acidic residues" evidence="1">
    <location>
        <begin position="1"/>
        <end position="23"/>
    </location>
</feature>
<feature type="region of interest" description="Disordered" evidence="1">
    <location>
        <begin position="650"/>
        <end position="697"/>
    </location>
</feature>
<gene>
    <name evidence="2" type="ORF">Tco_0656593</name>
</gene>
<organism evidence="2 3">
    <name type="scientific">Tanacetum coccineum</name>
    <dbReference type="NCBI Taxonomy" id="301880"/>
    <lineage>
        <taxon>Eukaryota</taxon>
        <taxon>Viridiplantae</taxon>
        <taxon>Streptophyta</taxon>
        <taxon>Embryophyta</taxon>
        <taxon>Tracheophyta</taxon>
        <taxon>Spermatophyta</taxon>
        <taxon>Magnoliopsida</taxon>
        <taxon>eudicotyledons</taxon>
        <taxon>Gunneridae</taxon>
        <taxon>Pentapetalae</taxon>
        <taxon>asterids</taxon>
        <taxon>campanulids</taxon>
        <taxon>Asterales</taxon>
        <taxon>Asteraceae</taxon>
        <taxon>Asteroideae</taxon>
        <taxon>Anthemideae</taxon>
        <taxon>Anthemidinae</taxon>
        <taxon>Tanacetum</taxon>
    </lineage>
</organism>
<evidence type="ECO:0000256" key="1">
    <source>
        <dbReference type="SAM" id="MobiDB-lite"/>
    </source>
</evidence>
<dbReference type="Proteomes" id="UP001151760">
    <property type="component" value="Unassembled WGS sequence"/>
</dbReference>
<feature type="region of interest" description="Disordered" evidence="1">
    <location>
        <begin position="1239"/>
        <end position="1265"/>
    </location>
</feature>
<feature type="compositionally biased region" description="Basic residues" evidence="1">
    <location>
        <begin position="45"/>
        <end position="59"/>
    </location>
</feature>
<feature type="region of interest" description="Disordered" evidence="1">
    <location>
        <begin position="40"/>
        <end position="64"/>
    </location>
</feature>
<dbReference type="EMBL" id="BQNB010009317">
    <property type="protein sequence ID" value="GJS61809.1"/>
    <property type="molecule type" value="Genomic_DNA"/>
</dbReference>
<evidence type="ECO:0008006" key="4">
    <source>
        <dbReference type="Google" id="ProtNLM"/>
    </source>
</evidence>
<feature type="compositionally biased region" description="Basic and acidic residues" evidence="1">
    <location>
        <begin position="668"/>
        <end position="684"/>
    </location>
</feature>
<evidence type="ECO:0000313" key="2">
    <source>
        <dbReference type="EMBL" id="GJS61809.1"/>
    </source>
</evidence>
<dbReference type="PANTHER" id="PTHR11439:SF509">
    <property type="entry name" value="RNA-DIRECTED DNA POLYMERASE"/>
    <property type="match status" value="1"/>
</dbReference>
<accession>A0ABQ4X978</accession>
<reference evidence="2" key="2">
    <citation type="submission" date="2022-01" db="EMBL/GenBank/DDBJ databases">
        <authorList>
            <person name="Yamashiro T."/>
            <person name="Shiraishi A."/>
            <person name="Satake H."/>
            <person name="Nakayama K."/>
        </authorList>
    </citation>
    <scope>NUCLEOTIDE SEQUENCE</scope>
</reference>